<evidence type="ECO:0000313" key="1">
    <source>
        <dbReference type="EMBL" id="PBK73095.1"/>
    </source>
</evidence>
<dbReference type="Proteomes" id="UP000218334">
    <property type="component" value="Unassembled WGS sequence"/>
</dbReference>
<dbReference type="STRING" id="1076256.A0A2H3BQF3"/>
<reference evidence="2" key="1">
    <citation type="journal article" date="2017" name="Nat. Ecol. Evol.">
        <title>Genome expansion and lineage-specific genetic innovations in the forest pathogenic fungi Armillaria.</title>
        <authorList>
            <person name="Sipos G."/>
            <person name="Prasanna A.N."/>
            <person name="Walter M.C."/>
            <person name="O'Connor E."/>
            <person name="Balint B."/>
            <person name="Krizsan K."/>
            <person name="Kiss B."/>
            <person name="Hess J."/>
            <person name="Varga T."/>
            <person name="Slot J."/>
            <person name="Riley R."/>
            <person name="Boka B."/>
            <person name="Rigling D."/>
            <person name="Barry K."/>
            <person name="Lee J."/>
            <person name="Mihaltcheva S."/>
            <person name="LaButti K."/>
            <person name="Lipzen A."/>
            <person name="Waldron R."/>
            <person name="Moloney N.M."/>
            <person name="Sperisen C."/>
            <person name="Kredics L."/>
            <person name="Vagvoelgyi C."/>
            <person name="Patrignani A."/>
            <person name="Fitzpatrick D."/>
            <person name="Nagy I."/>
            <person name="Doyle S."/>
            <person name="Anderson J.B."/>
            <person name="Grigoriev I.V."/>
            <person name="Gueldener U."/>
            <person name="Muensterkoetter M."/>
            <person name="Nagy L.G."/>
        </authorList>
    </citation>
    <scope>NUCLEOTIDE SEQUENCE [LARGE SCALE GENOMIC DNA]</scope>
    <source>
        <strain evidence="2">28-4</strain>
    </source>
</reference>
<proteinExistence type="predicted"/>
<sequence length="239" mass="27073">MVLDSELRDRLRRGLLRSGCTSSCLGVYEIVGRISRMYKVVKVCKSHASWIWKTTTGVPLTRRTLTGYRDTKELSIIPFLTLTIKDSWLITAAEVGQCIFRGVSCCFEVVAAYEVKDRLGAPITTRRLVLGEILSTGFFTGRPKEKICILLKAKCLTPERRQLLGNSIAMLVDDNKGIEEVTTTKEVSEPGTRHIVRAGNNAYPDIHRTLNVLCKEAFREYLDDGFRALECKLIKWWIL</sequence>
<organism evidence="1 2">
    <name type="scientific">Armillaria solidipes</name>
    <dbReference type="NCBI Taxonomy" id="1076256"/>
    <lineage>
        <taxon>Eukaryota</taxon>
        <taxon>Fungi</taxon>
        <taxon>Dikarya</taxon>
        <taxon>Basidiomycota</taxon>
        <taxon>Agaricomycotina</taxon>
        <taxon>Agaricomycetes</taxon>
        <taxon>Agaricomycetidae</taxon>
        <taxon>Agaricales</taxon>
        <taxon>Marasmiineae</taxon>
        <taxon>Physalacriaceae</taxon>
        <taxon>Armillaria</taxon>
    </lineage>
</organism>
<dbReference type="AlphaFoldDB" id="A0A2H3BQF3"/>
<protein>
    <submittedName>
        <fullName evidence="1">Uncharacterized protein</fullName>
    </submittedName>
</protein>
<accession>A0A2H3BQF3</accession>
<name>A0A2H3BQF3_9AGAR</name>
<keyword evidence="2" id="KW-1185">Reference proteome</keyword>
<dbReference type="EMBL" id="KZ293421">
    <property type="protein sequence ID" value="PBK73095.1"/>
    <property type="molecule type" value="Genomic_DNA"/>
</dbReference>
<gene>
    <name evidence="1" type="ORF">ARMSODRAFT_972616</name>
</gene>
<evidence type="ECO:0000313" key="2">
    <source>
        <dbReference type="Proteomes" id="UP000218334"/>
    </source>
</evidence>